<comment type="caution">
    <text evidence="4">The sequence shown here is derived from an EMBL/GenBank/DDBJ whole genome shotgun (WGS) entry which is preliminary data.</text>
</comment>
<dbReference type="Proteomes" id="UP001431209">
    <property type="component" value="Unassembled WGS sequence"/>
</dbReference>
<dbReference type="InterPro" id="IPR019734">
    <property type="entry name" value="TPR_rpt"/>
</dbReference>
<evidence type="ECO:0008006" key="6">
    <source>
        <dbReference type="Google" id="ProtNLM"/>
    </source>
</evidence>
<protein>
    <recommendedName>
        <fullName evidence="6">F-box domain-containing protein</fullName>
    </recommendedName>
</protein>
<dbReference type="InterPro" id="IPR036300">
    <property type="entry name" value="MIR_dom_sf"/>
</dbReference>
<organism evidence="4 5">
    <name type="scientific">Acrasis kona</name>
    <dbReference type="NCBI Taxonomy" id="1008807"/>
    <lineage>
        <taxon>Eukaryota</taxon>
        <taxon>Discoba</taxon>
        <taxon>Heterolobosea</taxon>
        <taxon>Tetramitia</taxon>
        <taxon>Eutetramitia</taxon>
        <taxon>Acrasidae</taxon>
        <taxon>Acrasis</taxon>
    </lineage>
</organism>
<evidence type="ECO:0000259" key="3">
    <source>
        <dbReference type="PROSITE" id="PS50919"/>
    </source>
</evidence>
<dbReference type="AlphaFoldDB" id="A0AAW2ZI85"/>
<dbReference type="SUPFAM" id="SSF81383">
    <property type="entry name" value="F-box domain"/>
    <property type="match status" value="1"/>
</dbReference>
<feature type="domain" description="MIR" evidence="3">
    <location>
        <begin position="504"/>
        <end position="551"/>
    </location>
</feature>
<dbReference type="SUPFAM" id="SSF48452">
    <property type="entry name" value="TPR-like"/>
    <property type="match status" value="1"/>
</dbReference>
<evidence type="ECO:0000313" key="4">
    <source>
        <dbReference type="EMBL" id="KAL0488678.1"/>
    </source>
</evidence>
<dbReference type="Gene3D" id="1.25.40.10">
    <property type="entry name" value="Tetratricopeptide repeat domain"/>
    <property type="match status" value="1"/>
</dbReference>
<dbReference type="PROSITE" id="PS50181">
    <property type="entry name" value="FBOX"/>
    <property type="match status" value="1"/>
</dbReference>
<keyword evidence="1" id="KW-0677">Repeat</keyword>
<feature type="domain" description="F-box" evidence="2">
    <location>
        <begin position="188"/>
        <end position="236"/>
    </location>
</feature>
<evidence type="ECO:0000256" key="1">
    <source>
        <dbReference type="ARBA" id="ARBA00022737"/>
    </source>
</evidence>
<evidence type="ECO:0000313" key="5">
    <source>
        <dbReference type="Proteomes" id="UP001431209"/>
    </source>
</evidence>
<dbReference type="EMBL" id="JAOPGA020001460">
    <property type="protein sequence ID" value="KAL0488678.1"/>
    <property type="molecule type" value="Genomic_DNA"/>
</dbReference>
<dbReference type="Gene3D" id="1.20.1280.50">
    <property type="match status" value="1"/>
</dbReference>
<reference evidence="4 5" key="1">
    <citation type="submission" date="2024-03" db="EMBL/GenBank/DDBJ databases">
        <title>The Acrasis kona genome and developmental transcriptomes reveal deep origins of eukaryotic multicellular pathways.</title>
        <authorList>
            <person name="Sheikh S."/>
            <person name="Fu C.-J."/>
            <person name="Brown M.W."/>
            <person name="Baldauf S.L."/>
        </authorList>
    </citation>
    <scope>NUCLEOTIDE SEQUENCE [LARGE SCALE GENOMIC DNA]</scope>
    <source>
        <strain evidence="4 5">ATCC MYA-3509</strain>
    </source>
</reference>
<dbReference type="InterPro" id="IPR016093">
    <property type="entry name" value="MIR_motif"/>
</dbReference>
<evidence type="ECO:0000259" key="2">
    <source>
        <dbReference type="PROSITE" id="PS50181"/>
    </source>
</evidence>
<dbReference type="SMART" id="SM00028">
    <property type="entry name" value="TPR"/>
    <property type="match status" value="2"/>
</dbReference>
<name>A0AAW2ZI85_9EUKA</name>
<dbReference type="InterPro" id="IPR036047">
    <property type="entry name" value="F-box-like_dom_sf"/>
</dbReference>
<dbReference type="Pfam" id="PF12937">
    <property type="entry name" value="F-box-like"/>
    <property type="match status" value="1"/>
</dbReference>
<keyword evidence="5" id="KW-1185">Reference proteome</keyword>
<dbReference type="SMART" id="SM00256">
    <property type="entry name" value="FBOX"/>
    <property type="match status" value="1"/>
</dbReference>
<accession>A0AAW2ZI85</accession>
<dbReference type="InterPro" id="IPR001810">
    <property type="entry name" value="F-box_dom"/>
</dbReference>
<dbReference type="InterPro" id="IPR011990">
    <property type="entry name" value="TPR-like_helical_dom_sf"/>
</dbReference>
<gene>
    <name evidence="4" type="ORF">AKO1_008821</name>
</gene>
<dbReference type="SUPFAM" id="SSF82109">
    <property type="entry name" value="MIR domain"/>
    <property type="match status" value="1"/>
</dbReference>
<dbReference type="PROSITE" id="PS50919">
    <property type="entry name" value="MIR"/>
    <property type="match status" value="1"/>
</dbReference>
<proteinExistence type="predicted"/>
<sequence length="557" mass="64046">MYTRSIELLDDQPRTEEITSTGYNEMKNKFSENLSSFKQIFSKPLSSESTYKDVVDSDNIVKEAHSKIHSLIYGYVSIATIYCSRSQCHAKLRDFESAVEDAEMSVQLSEKHQLEASHLFLFHNGVAHCYNRDFTAAVDCFSKAIQQSPVAEYLVYRACAYEALGDKVSSETDRMQAYDMDAKYSELPFLIALLPPEVLPLIFSFQTPGQLCKSRRVCRQFDAIASNPDFYTYAKLQAKFGYGEYMMNPLLDYLQKMNKGQMIKTLEISSTRLHEIESILKLKAIKKSSLEVIYIDIEADHAFYEQCHTAFLAKTNNSKLRKLVINCDGYVCFALSDLIKYLNKDAFECLSIKSFDGSNVKMMDRDELFNFFGIFKKLKSVTIPFFNAEIKRTIQAMYPKVKITDLNAHFSIKNGIVKIKHLACDSFLYYNAENKELTCSSDSTDSYWSLGNFLNTFQIKLEDGSRFVSCQDSNDVHRDKKIQVGCVKAHYSDQHVKWEIVHDDPYFTVGTVFKMKHVETGRYLHFDSSQEEYATCSNDFNDNSAWMVCEVKDQRSL</sequence>